<organism evidence="7 8">
    <name type="scientific">Reticulomyxa filosa</name>
    <dbReference type="NCBI Taxonomy" id="46433"/>
    <lineage>
        <taxon>Eukaryota</taxon>
        <taxon>Sar</taxon>
        <taxon>Rhizaria</taxon>
        <taxon>Retaria</taxon>
        <taxon>Foraminifera</taxon>
        <taxon>Monothalamids</taxon>
        <taxon>Reticulomyxidae</taxon>
        <taxon>Reticulomyxa</taxon>
    </lineage>
</organism>
<evidence type="ECO:0000313" key="8">
    <source>
        <dbReference type="Proteomes" id="UP000023152"/>
    </source>
</evidence>
<evidence type="ECO:0000256" key="5">
    <source>
        <dbReference type="ARBA" id="ARBA00023136"/>
    </source>
</evidence>
<proteinExistence type="inferred from homology"/>
<keyword evidence="8" id="KW-1185">Reference proteome</keyword>
<name>X6N2N8_RETFI</name>
<evidence type="ECO:0000256" key="1">
    <source>
        <dbReference type="ARBA" id="ARBA00004141"/>
    </source>
</evidence>
<comment type="caution">
    <text evidence="7">The sequence shown here is derived from an EMBL/GenBank/DDBJ whole genome shotgun (WGS) entry which is preliminary data.</text>
</comment>
<keyword evidence="3 6" id="KW-0812">Transmembrane</keyword>
<dbReference type="Pfam" id="PF09815">
    <property type="entry name" value="XK-related"/>
    <property type="match status" value="1"/>
</dbReference>
<reference evidence="7 8" key="1">
    <citation type="journal article" date="2013" name="Curr. Biol.">
        <title>The Genome of the Foraminiferan Reticulomyxa filosa.</title>
        <authorList>
            <person name="Glockner G."/>
            <person name="Hulsmann N."/>
            <person name="Schleicher M."/>
            <person name="Noegel A.A."/>
            <person name="Eichinger L."/>
            <person name="Gallinger C."/>
            <person name="Pawlowski J."/>
            <person name="Sierra R."/>
            <person name="Euteneuer U."/>
            <person name="Pillet L."/>
            <person name="Moustafa A."/>
            <person name="Platzer M."/>
            <person name="Groth M."/>
            <person name="Szafranski K."/>
            <person name="Schliwa M."/>
        </authorList>
    </citation>
    <scope>NUCLEOTIDE SEQUENCE [LARGE SCALE GENOMIC DNA]</scope>
</reference>
<evidence type="ECO:0000256" key="3">
    <source>
        <dbReference type="ARBA" id="ARBA00022692"/>
    </source>
</evidence>
<dbReference type="EMBL" id="ASPP01013506">
    <property type="protein sequence ID" value="ETO19577.1"/>
    <property type="molecule type" value="Genomic_DNA"/>
</dbReference>
<dbReference type="InterPro" id="IPR018629">
    <property type="entry name" value="XK-rel"/>
</dbReference>
<keyword evidence="4 6" id="KW-1133">Transmembrane helix</keyword>
<comment type="similarity">
    <text evidence="2">Belongs to the XK family.</text>
</comment>
<dbReference type="Proteomes" id="UP000023152">
    <property type="component" value="Unassembled WGS sequence"/>
</dbReference>
<accession>X6N2N8</accession>
<sequence length="260" mass="29845">MESLEDTNTCWNSCPAFEEVSFHGQRFLLWLMIIMHLWDMATDVGVLVNWLPGINWNDPFSTDKDNTFYYVVGSVMAMLIYRVVSGIMYGRKYSPLGGLLQFLDIMLFVEVYASLQGARTKSTLQLRWIRRMEAVLESAPQSFLQLIYLLRTKVYIQSINQTYKQTNKKISLQVSLFMSLLSIANSVVKSDDWNFKQVANSKCPPHPVFLLRGTFRLAEIVSRLLIVALLTQTANFGFIGTMCIFLVESFFPFFSFALSV</sequence>
<keyword evidence="5 6" id="KW-0472">Membrane</keyword>
<feature type="transmembrane region" description="Helical" evidence="6">
    <location>
        <begin position="68"/>
        <end position="84"/>
    </location>
</feature>
<evidence type="ECO:0000256" key="2">
    <source>
        <dbReference type="ARBA" id="ARBA00008789"/>
    </source>
</evidence>
<evidence type="ECO:0000256" key="6">
    <source>
        <dbReference type="SAM" id="Phobius"/>
    </source>
</evidence>
<evidence type="ECO:0000313" key="7">
    <source>
        <dbReference type="EMBL" id="ETO19577.1"/>
    </source>
</evidence>
<protein>
    <submittedName>
        <fullName evidence="7">Uncharacterized protein</fullName>
    </submittedName>
</protein>
<feature type="transmembrane region" description="Helical" evidence="6">
    <location>
        <begin position="27"/>
        <end position="48"/>
    </location>
</feature>
<comment type="subcellular location">
    <subcellularLocation>
        <location evidence="1">Membrane</location>
        <topology evidence="1">Multi-pass membrane protein</topology>
    </subcellularLocation>
</comment>
<gene>
    <name evidence="7" type="ORF">RFI_17653</name>
</gene>
<feature type="transmembrane region" description="Helical" evidence="6">
    <location>
        <begin position="96"/>
        <end position="115"/>
    </location>
</feature>
<dbReference type="GO" id="GO:0005886">
    <property type="term" value="C:plasma membrane"/>
    <property type="evidence" value="ECO:0007669"/>
    <property type="project" value="UniProtKB-ARBA"/>
</dbReference>
<dbReference type="AlphaFoldDB" id="X6N2N8"/>
<evidence type="ECO:0000256" key="4">
    <source>
        <dbReference type="ARBA" id="ARBA00022989"/>
    </source>
</evidence>